<dbReference type="Proteomes" id="UP001223761">
    <property type="component" value="Chromosome"/>
</dbReference>
<reference evidence="4" key="2">
    <citation type="submission" date="2017-01" db="EMBL/GenBank/DDBJ databases">
        <title>Genome sequencing and annotation of Geobacillus sp. 1017, a Hydrocarbon-Oxidizing Thermophilic Bacterium Isolated from a Heavy Oil Reservoir (China).</title>
        <authorList>
            <person name="Kadnikov V.V."/>
            <person name="Mardanov A.V."/>
            <person name="Poltaraus A.B."/>
            <person name="Sokolova D.S."/>
            <person name="Semenova E.M."/>
            <person name="Ravin N.V."/>
            <person name="Tourova T.P."/>
            <person name="Nazina T.N."/>
        </authorList>
    </citation>
    <scope>NUCLEOTIDE SEQUENCE [LARGE SCALE GENOMIC DNA]</scope>
    <source>
        <strain evidence="4">1017</strain>
    </source>
</reference>
<evidence type="ECO:0000256" key="1">
    <source>
        <dbReference type="SAM" id="MobiDB-lite"/>
    </source>
</evidence>
<dbReference type="EMBL" id="MQMG01000015">
    <property type="protein sequence ID" value="OKO94651.1"/>
    <property type="molecule type" value="Genomic_DNA"/>
</dbReference>
<gene>
    <name evidence="2" type="ORF">BRO54_1530</name>
    <name evidence="3" type="ORF">RA955_07935</name>
</gene>
<feature type="region of interest" description="Disordered" evidence="1">
    <location>
        <begin position="1"/>
        <end position="22"/>
    </location>
</feature>
<dbReference type="AlphaFoldDB" id="A0A1Q5T330"/>
<keyword evidence="5" id="KW-1185">Reference proteome</keyword>
<name>A0A1Q5T330_9BACL</name>
<dbReference type="Proteomes" id="UP000186030">
    <property type="component" value="Unassembled WGS sequence"/>
</dbReference>
<evidence type="ECO:0000313" key="3">
    <source>
        <dbReference type="EMBL" id="WMJ17934.1"/>
    </source>
</evidence>
<dbReference type="RefSeq" id="WP_014195339.1">
    <property type="nucleotide sequence ID" value="NZ_CP133076.1"/>
</dbReference>
<reference evidence="3 5" key="4">
    <citation type="submission" date="2023-08" db="EMBL/GenBank/DDBJ databases">
        <title>Genome sequencing of the thermostable Gram positive bacteria Geobacillus proteiniphilus strain T-6.</title>
        <authorList>
            <person name="Shulami S."/>
            <person name="Shoham Y."/>
        </authorList>
    </citation>
    <scope>NUCLEOTIDE SEQUENCE [LARGE SCALE GENOMIC DNA]</scope>
    <source>
        <strain evidence="3 5">T-6</strain>
    </source>
</reference>
<reference evidence="2 4" key="1">
    <citation type="submission" date="2016-11" db="EMBL/GenBank/DDBJ databases">
        <authorList>
            <person name="Kadnikov V."/>
            <person name="Nazina T."/>
        </authorList>
    </citation>
    <scope>NUCLEOTIDE SEQUENCE [LARGE SCALE GENOMIC DNA]</scope>
    <source>
        <strain evidence="2 4">1017</strain>
    </source>
</reference>
<sequence length="44" mass="4865">MKHVEKAEKKAASTVERPAPEKIDRLTVTTTALPFEGLLSHFGE</sequence>
<reference evidence="2" key="3">
    <citation type="journal article" date="2019" name="Int. J. Syst. Evol. Microbiol.">
        <title>Geobacillus proteiniphilus sp. nov., a thermophilic bacterium isolated from a high-temperature heavy oil reservoir in China.</title>
        <authorList>
            <person name="Semenova E.M."/>
            <person name="Sokolova D.S."/>
            <person name="Grouzdev D.S."/>
            <person name="Poltaraus A.B."/>
            <person name="Vinokurova N.G."/>
            <person name="Tourova T.P."/>
            <person name="Nazina T.N."/>
        </authorList>
    </citation>
    <scope>NUCLEOTIDE SEQUENCE</scope>
    <source>
        <strain evidence="2">1017</strain>
    </source>
</reference>
<feature type="compositionally biased region" description="Basic and acidic residues" evidence="1">
    <location>
        <begin position="1"/>
        <end position="11"/>
    </location>
</feature>
<evidence type="ECO:0000313" key="4">
    <source>
        <dbReference type="Proteomes" id="UP000186030"/>
    </source>
</evidence>
<evidence type="ECO:0000313" key="5">
    <source>
        <dbReference type="Proteomes" id="UP001223761"/>
    </source>
</evidence>
<proteinExistence type="predicted"/>
<accession>A0A1Q5T330</accession>
<protein>
    <submittedName>
        <fullName evidence="2">Uncharacterized protein</fullName>
    </submittedName>
</protein>
<dbReference type="EMBL" id="CP133076">
    <property type="protein sequence ID" value="WMJ17934.1"/>
    <property type="molecule type" value="Genomic_DNA"/>
</dbReference>
<evidence type="ECO:0000313" key="2">
    <source>
        <dbReference type="EMBL" id="OKO94651.1"/>
    </source>
</evidence>
<organism evidence="2 4">
    <name type="scientific">Geobacillus proteiniphilus</name>
    <dbReference type="NCBI Taxonomy" id="860353"/>
    <lineage>
        <taxon>Bacteria</taxon>
        <taxon>Bacillati</taxon>
        <taxon>Bacillota</taxon>
        <taxon>Bacilli</taxon>
        <taxon>Bacillales</taxon>
        <taxon>Anoxybacillaceae</taxon>
        <taxon>Geobacillus</taxon>
    </lineage>
</organism>
<dbReference type="GeneID" id="93329314"/>